<accession>C0CIA9</accession>
<evidence type="ECO:0000313" key="2">
    <source>
        <dbReference type="Proteomes" id="UP000003100"/>
    </source>
</evidence>
<reference evidence="1 2" key="1">
    <citation type="submission" date="2009-01" db="EMBL/GenBank/DDBJ databases">
        <authorList>
            <person name="Fulton L."/>
            <person name="Clifton S."/>
            <person name="Fulton B."/>
            <person name="Xu J."/>
            <person name="Minx P."/>
            <person name="Pepin K.H."/>
            <person name="Johnson M."/>
            <person name="Bhonagiri V."/>
            <person name="Nash W.E."/>
            <person name="Mardis E.R."/>
            <person name="Wilson R.K."/>
        </authorList>
    </citation>
    <scope>NUCLEOTIDE SEQUENCE [LARGE SCALE GENOMIC DNA]</scope>
    <source>
        <strain evidence="2">DSM 10507 / JCM 14656 / S5a33</strain>
    </source>
</reference>
<dbReference type="PATRIC" id="fig|476272.21.peg.3580"/>
<dbReference type="AlphaFoldDB" id="C0CIA9"/>
<evidence type="ECO:0000313" key="1">
    <source>
        <dbReference type="EMBL" id="EEG50499.1"/>
    </source>
</evidence>
<protein>
    <submittedName>
        <fullName evidence="1">Uncharacterized protein</fullName>
    </submittedName>
</protein>
<organism evidence="1 2">
    <name type="scientific">Blautia hydrogenotrophica (strain DSM 10507 / JCM 14656 / S5a33)</name>
    <name type="common">Ruminococcus hydrogenotrophicus</name>
    <dbReference type="NCBI Taxonomy" id="476272"/>
    <lineage>
        <taxon>Bacteria</taxon>
        <taxon>Bacillati</taxon>
        <taxon>Bacillota</taxon>
        <taxon>Clostridia</taxon>
        <taxon>Lachnospirales</taxon>
        <taxon>Lachnospiraceae</taxon>
        <taxon>Blautia</taxon>
    </lineage>
</organism>
<name>C0CIA9_BLAHS</name>
<comment type="caution">
    <text evidence="1">The sequence shown here is derived from an EMBL/GenBank/DDBJ whole genome shotgun (WGS) entry which is preliminary data.</text>
</comment>
<proteinExistence type="predicted"/>
<sequence length="48" mass="5656">MTHKISLNSLFHSLCSSYLHYDRQRCPDILYNVSFINTKQNREAGILK</sequence>
<keyword evidence="2" id="KW-1185">Reference proteome</keyword>
<reference evidence="1 2" key="2">
    <citation type="submission" date="2009-02" db="EMBL/GenBank/DDBJ databases">
        <title>Draft genome sequence of Blautia hydrogenotrophica DSM 10507 (Ruminococcus hydrogenotrophicus DSM 10507).</title>
        <authorList>
            <person name="Sudarsanam P."/>
            <person name="Ley R."/>
            <person name="Guruge J."/>
            <person name="Turnbaugh P.J."/>
            <person name="Mahowald M."/>
            <person name="Liep D."/>
            <person name="Gordon J."/>
        </authorList>
    </citation>
    <scope>NUCLEOTIDE SEQUENCE [LARGE SCALE GENOMIC DNA]</scope>
    <source>
        <strain evidence="2">DSM 10507 / JCM 14656 / S5a33</strain>
    </source>
</reference>
<dbReference type="HOGENOM" id="CLU_3150026_0_0_9"/>
<gene>
    <name evidence="1" type="ORF">RUMHYD_00574</name>
</gene>
<dbReference type="Proteomes" id="UP000003100">
    <property type="component" value="Unassembled WGS sequence"/>
</dbReference>
<dbReference type="EMBL" id="ACBZ01000021">
    <property type="protein sequence ID" value="EEG50499.1"/>
    <property type="molecule type" value="Genomic_DNA"/>
</dbReference>